<evidence type="ECO:0000313" key="4">
    <source>
        <dbReference type="Proteomes" id="UP000266552"/>
    </source>
</evidence>
<evidence type="ECO:0000256" key="2">
    <source>
        <dbReference type="SAM" id="MobiDB-lite"/>
    </source>
</evidence>
<proteinExistence type="inferred from homology"/>
<sequence>MKKKNKKKRASGRTDTLIGPGSEVEGVLQCEDDLRIDGRFNGSIESQGCVTIGEAAIARSNISAREVIVAGKVYGDVTAENKLTITTTGQMYGDVHAASLIVMEGGLLHGASRMDQQTSSQEAAESTDAALPLKRPEAG</sequence>
<dbReference type="AlphaFoldDB" id="A0A385TFB7"/>
<dbReference type="EMBL" id="CP032412">
    <property type="protein sequence ID" value="AYB42376.1"/>
    <property type="molecule type" value="Genomic_DNA"/>
</dbReference>
<comment type="similarity">
    <text evidence="1">Belongs to the bactofilin family.</text>
</comment>
<dbReference type="PANTHER" id="PTHR35024:SF4">
    <property type="entry name" value="POLYMER-FORMING CYTOSKELETAL PROTEIN"/>
    <property type="match status" value="1"/>
</dbReference>
<accession>A0A385TFB7</accession>
<name>A0A385TFB7_PAELA</name>
<evidence type="ECO:0000256" key="1">
    <source>
        <dbReference type="ARBA" id="ARBA00044755"/>
    </source>
</evidence>
<keyword evidence="4" id="KW-1185">Reference proteome</keyword>
<feature type="region of interest" description="Disordered" evidence="2">
    <location>
        <begin position="112"/>
        <end position="139"/>
    </location>
</feature>
<dbReference type="InterPro" id="IPR007607">
    <property type="entry name" value="BacA/B"/>
</dbReference>
<organism evidence="3 4">
    <name type="scientific">Paenibacillus lautus</name>
    <name type="common">Bacillus lautus</name>
    <dbReference type="NCBI Taxonomy" id="1401"/>
    <lineage>
        <taxon>Bacteria</taxon>
        <taxon>Bacillati</taxon>
        <taxon>Bacillota</taxon>
        <taxon>Bacilli</taxon>
        <taxon>Bacillales</taxon>
        <taxon>Paenibacillaceae</taxon>
        <taxon>Paenibacillus</taxon>
    </lineage>
</organism>
<gene>
    <name evidence="3" type="ORF">D5F53_03365</name>
</gene>
<dbReference type="RefSeq" id="WP_119846535.1">
    <property type="nucleotide sequence ID" value="NZ_CP032412.1"/>
</dbReference>
<reference evidence="3 4" key="1">
    <citation type="submission" date="2018-09" db="EMBL/GenBank/DDBJ databases">
        <title>Genome Sequence of Paenibacillus lautus Strain E7593-69, Azo Dye-Degrading Bacteria, Isolated from Commercial Tattoo Inks.</title>
        <authorList>
            <person name="Nho S.W."/>
            <person name="Kim S.-J."/>
            <person name="Kweon O."/>
            <person name="Cerniglia C.E."/>
        </authorList>
    </citation>
    <scope>NUCLEOTIDE SEQUENCE [LARGE SCALE GENOMIC DNA]</scope>
    <source>
        <strain evidence="3 4">E7593-69</strain>
    </source>
</reference>
<dbReference type="PANTHER" id="PTHR35024">
    <property type="entry name" value="HYPOTHETICAL CYTOSOLIC PROTEIN"/>
    <property type="match status" value="1"/>
</dbReference>
<evidence type="ECO:0000313" key="3">
    <source>
        <dbReference type="EMBL" id="AYB42376.1"/>
    </source>
</evidence>
<protein>
    <submittedName>
        <fullName evidence="3">Polymer-forming cytoskeletal protein</fullName>
    </submittedName>
</protein>
<feature type="compositionally biased region" description="Polar residues" evidence="2">
    <location>
        <begin position="114"/>
        <end position="124"/>
    </location>
</feature>
<dbReference type="Pfam" id="PF04519">
    <property type="entry name" value="Bactofilin"/>
    <property type="match status" value="1"/>
</dbReference>
<dbReference type="KEGG" id="plw:D5F53_03365"/>
<dbReference type="Proteomes" id="UP000266552">
    <property type="component" value="Chromosome"/>
</dbReference>